<name>A0A4U9Y451_STRAP</name>
<dbReference type="Proteomes" id="UP000403538">
    <property type="component" value="Unassembled WGS sequence"/>
</dbReference>
<evidence type="ECO:0000313" key="2">
    <source>
        <dbReference type="Proteomes" id="UP000403538"/>
    </source>
</evidence>
<gene>
    <name evidence="1" type="ORF">NCTC11062_00216</name>
</gene>
<evidence type="ECO:0000313" key="1">
    <source>
        <dbReference type="EMBL" id="VTS20435.1"/>
    </source>
</evidence>
<accession>A0A4U9Y451</accession>
<organism evidence="1 2">
    <name type="scientific">Streptococcus anginosus</name>
    <dbReference type="NCBI Taxonomy" id="1328"/>
    <lineage>
        <taxon>Bacteria</taxon>
        <taxon>Bacillati</taxon>
        <taxon>Bacillota</taxon>
        <taxon>Bacilli</taxon>
        <taxon>Lactobacillales</taxon>
        <taxon>Streptococcaceae</taxon>
        <taxon>Streptococcus</taxon>
        <taxon>Streptococcus anginosus group</taxon>
    </lineage>
</organism>
<reference evidence="1 2" key="1">
    <citation type="submission" date="2019-05" db="EMBL/GenBank/DDBJ databases">
        <authorList>
            <consortium name="Pathogen Informatics"/>
        </authorList>
    </citation>
    <scope>NUCLEOTIDE SEQUENCE [LARGE SCALE GENOMIC DNA]</scope>
    <source>
        <strain evidence="1 2">NCTC11062</strain>
    </source>
</reference>
<sequence>MLTLNNIELSPGVGFFKHNGKVVIFRAYSVTHEHRQNKADRMKLDVEVLSTEVNNEQATT</sequence>
<proteinExistence type="predicted"/>
<dbReference type="RefSeq" id="WP_115283084.1">
    <property type="nucleotide sequence ID" value="NZ_CABEID010000001.1"/>
</dbReference>
<dbReference type="AlphaFoldDB" id="A0A4U9Y451"/>
<protein>
    <submittedName>
        <fullName evidence="1">Uncharacterized protein</fullName>
    </submittedName>
</protein>
<dbReference type="EMBL" id="CABEID010000001">
    <property type="protein sequence ID" value="VTS20435.1"/>
    <property type="molecule type" value="Genomic_DNA"/>
</dbReference>